<keyword evidence="4 11" id="KW-0677">Repeat</keyword>
<reference evidence="16" key="1">
    <citation type="journal article" date="2019" name="Int. J. Syst. Evol. Microbiol.">
        <title>The Global Catalogue of Microorganisms (GCM) 10K type strain sequencing project: providing services to taxonomists for standard genome sequencing and annotation.</title>
        <authorList>
            <consortium name="The Broad Institute Genomics Platform"/>
            <consortium name="The Broad Institute Genome Sequencing Center for Infectious Disease"/>
            <person name="Wu L."/>
            <person name="Ma J."/>
        </authorList>
    </citation>
    <scope>NUCLEOTIDE SEQUENCE [LARGE SCALE GENOMIC DNA]</scope>
    <source>
        <strain evidence="16">CCUG 56029</strain>
    </source>
</reference>
<evidence type="ECO:0000256" key="1">
    <source>
        <dbReference type="ARBA" id="ARBA00004496"/>
    </source>
</evidence>
<dbReference type="InterPro" id="IPR027417">
    <property type="entry name" value="P-loop_NTPase"/>
</dbReference>
<dbReference type="InterPro" id="IPR018368">
    <property type="entry name" value="ClpA/B_CS1"/>
</dbReference>
<feature type="coiled-coil region" evidence="13">
    <location>
        <begin position="412"/>
        <end position="499"/>
    </location>
</feature>
<dbReference type="InterPro" id="IPR003593">
    <property type="entry name" value="AAA+_ATPase"/>
</dbReference>
<evidence type="ECO:0000256" key="13">
    <source>
        <dbReference type="RuleBase" id="RU362034"/>
    </source>
</evidence>
<dbReference type="SUPFAM" id="SSF81923">
    <property type="entry name" value="Double Clp-N motif"/>
    <property type="match status" value="1"/>
</dbReference>
<comment type="similarity">
    <text evidence="2 12">Belongs to the ClpA/ClpB family.</text>
</comment>
<dbReference type="CDD" id="cd19499">
    <property type="entry name" value="RecA-like_ClpB_Hsp104-like"/>
    <property type="match status" value="1"/>
</dbReference>
<dbReference type="PROSITE" id="PS00871">
    <property type="entry name" value="CLPAB_2"/>
    <property type="match status" value="1"/>
</dbReference>
<evidence type="ECO:0000256" key="4">
    <source>
        <dbReference type="ARBA" id="ARBA00022737"/>
    </source>
</evidence>
<dbReference type="InterPro" id="IPR019489">
    <property type="entry name" value="Clp_ATPase_C"/>
</dbReference>
<gene>
    <name evidence="13 15" type="primary">clpB</name>
    <name evidence="15" type="ORF">ACFSCT_01630</name>
</gene>
<evidence type="ECO:0000256" key="10">
    <source>
        <dbReference type="ARBA" id="ARBA00026057"/>
    </source>
</evidence>
<dbReference type="Pfam" id="PF00004">
    <property type="entry name" value="AAA"/>
    <property type="match status" value="1"/>
</dbReference>
<evidence type="ECO:0000256" key="2">
    <source>
        <dbReference type="ARBA" id="ARBA00008675"/>
    </source>
</evidence>
<dbReference type="Pfam" id="PF02861">
    <property type="entry name" value="Clp_N"/>
    <property type="match status" value="1"/>
</dbReference>
<dbReference type="InterPro" id="IPR050130">
    <property type="entry name" value="ClpA_ClpB"/>
</dbReference>
<comment type="subunit">
    <text evidence="13">Homohexamer; The oligomerization is ATP-dependent.</text>
</comment>
<dbReference type="PANTHER" id="PTHR11638">
    <property type="entry name" value="ATP-DEPENDENT CLP PROTEASE"/>
    <property type="match status" value="1"/>
</dbReference>
<evidence type="ECO:0000256" key="7">
    <source>
        <dbReference type="ARBA" id="ARBA00023054"/>
    </source>
</evidence>
<dbReference type="RefSeq" id="WP_379140044.1">
    <property type="nucleotide sequence ID" value="NZ_JBHUEN010000006.1"/>
</dbReference>
<keyword evidence="13" id="KW-0963">Cytoplasm</keyword>
<dbReference type="InterPro" id="IPR001270">
    <property type="entry name" value="ClpA/B"/>
</dbReference>
<dbReference type="InterPro" id="IPR036628">
    <property type="entry name" value="Clp_N_dom_sf"/>
</dbReference>
<comment type="function">
    <text evidence="9">Part of a stress-induced multi-chaperone system, it is involved in the recovery of the cell from heat-induced damage, in cooperation with DnaK, DnaJ and GrpE. Acts before DnaK, in the processing of protein aggregates. Protein binding stimulates the ATPase activity; ATP hydrolysis unfolds the denatured protein aggregates, which probably helps expose new hydrophobic binding sites on the surface of ClpB-bound aggregates, contributing to the solubilization and refolding of denatured protein aggregates by DnaK.</text>
</comment>
<dbReference type="SMART" id="SM00382">
    <property type="entry name" value="AAA"/>
    <property type="match status" value="2"/>
</dbReference>
<comment type="caution">
    <text evidence="15">The sequence shown here is derived from an EMBL/GenBank/DDBJ whole genome shotgun (WGS) entry which is preliminary data.</text>
</comment>
<keyword evidence="8 12" id="KW-0143">Chaperone</keyword>
<dbReference type="Gene3D" id="1.10.8.60">
    <property type="match status" value="1"/>
</dbReference>
<evidence type="ECO:0000313" key="15">
    <source>
        <dbReference type="EMBL" id="MFD1880412.1"/>
    </source>
</evidence>
<comment type="subunit">
    <text evidence="10">Homohexamer. The oligomerization is ATP-dependent.</text>
</comment>
<feature type="domain" description="Clp R" evidence="14">
    <location>
        <begin position="3"/>
        <end position="146"/>
    </location>
</feature>
<dbReference type="Gene3D" id="1.10.1780.10">
    <property type="entry name" value="Clp, N-terminal domain"/>
    <property type="match status" value="1"/>
</dbReference>
<name>A0ABW4R357_9RHOB</name>
<dbReference type="PRINTS" id="PR00300">
    <property type="entry name" value="CLPPROTEASEA"/>
</dbReference>
<organism evidence="15 16">
    <name type="scientific">Paracoccus pacificus</name>
    <dbReference type="NCBI Taxonomy" id="1463598"/>
    <lineage>
        <taxon>Bacteria</taxon>
        <taxon>Pseudomonadati</taxon>
        <taxon>Pseudomonadota</taxon>
        <taxon>Alphaproteobacteria</taxon>
        <taxon>Rhodobacterales</taxon>
        <taxon>Paracoccaceae</taxon>
        <taxon>Paracoccus</taxon>
    </lineage>
</organism>
<dbReference type="Pfam" id="PF17871">
    <property type="entry name" value="AAA_lid_9"/>
    <property type="match status" value="1"/>
</dbReference>
<evidence type="ECO:0000256" key="3">
    <source>
        <dbReference type="ARBA" id="ARBA00017574"/>
    </source>
</evidence>
<evidence type="ECO:0000256" key="11">
    <source>
        <dbReference type="PROSITE-ProRule" id="PRU01251"/>
    </source>
</evidence>
<evidence type="ECO:0000256" key="8">
    <source>
        <dbReference type="ARBA" id="ARBA00023186"/>
    </source>
</evidence>
<evidence type="ECO:0000256" key="5">
    <source>
        <dbReference type="ARBA" id="ARBA00022741"/>
    </source>
</evidence>
<evidence type="ECO:0000256" key="6">
    <source>
        <dbReference type="ARBA" id="ARBA00022840"/>
    </source>
</evidence>
<accession>A0ABW4R357</accession>
<keyword evidence="7 13" id="KW-0175">Coiled coil</keyword>
<evidence type="ECO:0000256" key="12">
    <source>
        <dbReference type="RuleBase" id="RU004432"/>
    </source>
</evidence>
<dbReference type="Pfam" id="PF07724">
    <property type="entry name" value="AAA_2"/>
    <property type="match status" value="1"/>
</dbReference>
<dbReference type="PROSITE" id="PS51903">
    <property type="entry name" value="CLP_R"/>
    <property type="match status" value="1"/>
</dbReference>
<evidence type="ECO:0000259" key="14">
    <source>
        <dbReference type="PROSITE" id="PS51903"/>
    </source>
</evidence>
<proteinExistence type="inferred from homology"/>
<keyword evidence="13" id="KW-0346">Stress response</keyword>
<dbReference type="NCBIfam" id="TIGR03346">
    <property type="entry name" value="chaperone_ClpB"/>
    <property type="match status" value="1"/>
</dbReference>
<dbReference type="InterPro" id="IPR004176">
    <property type="entry name" value="Clp_R_N"/>
</dbReference>
<dbReference type="InterPro" id="IPR041546">
    <property type="entry name" value="ClpA/ClpB_AAA_lid"/>
</dbReference>
<dbReference type="InterPro" id="IPR028299">
    <property type="entry name" value="ClpA/B_CS2"/>
</dbReference>
<keyword evidence="16" id="KW-1185">Reference proteome</keyword>
<protein>
    <recommendedName>
        <fullName evidence="3 13">Chaperone protein ClpB</fullName>
    </recommendedName>
</protein>
<dbReference type="SMART" id="SM01086">
    <property type="entry name" value="ClpB_D2-small"/>
    <property type="match status" value="1"/>
</dbReference>
<comment type="subcellular location">
    <subcellularLocation>
        <location evidence="1 13">Cytoplasm</location>
    </subcellularLocation>
</comment>
<dbReference type="Gene3D" id="3.40.50.300">
    <property type="entry name" value="P-loop containing nucleotide triphosphate hydrolases"/>
    <property type="match status" value="3"/>
</dbReference>
<dbReference type="CDD" id="cd00009">
    <property type="entry name" value="AAA"/>
    <property type="match status" value="1"/>
</dbReference>
<dbReference type="EMBL" id="JBHUEN010000006">
    <property type="protein sequence ID" value="MFD1880412.1"/>
    <property type="molecule type" value="Genomic_DNA"/>
</dbReference>
<keyword evidence="5 12" id="KW-0547">Nucleotide-binding</keyword>
<sequence length="875" mass="96035">MDMEKFTERSRGFLQAAQTIAIREGNQRVVPEHLLKALMDDDQGLAANLINRSGGDAARVREAVDAAVAKLPKVQGGDGQVYVDTSLVRVLDEAEKVAKKAGDSFVPAERILMALAMVNTRAKDALDAGGVTAQKLNAAINDIRKGRTADTASAEDGYEALKKYARDLTEAAEQGKIDPIIGRDEEIRRAMQVLSRRTKNNPVLIGEPGVGKTAIAEGLALRIIDGDVPESLKNKKLMALDMGALIAGAKYRGEFEERLKSILKEIEAAAGEIILFIDELHTLVGAGKTDGAMDAANLIKPALARGELHCVGATTLDEYRKYIEKDAALARRFQPVLVEEPTVEDTISILRGIKEKYELHHGVRISDAALVAAATLSHRYITDRFLPDKAIDLVDEAASRLRMEVDSKPEELDQLDRQILQMQIEAEALKKEDDAASKDRLEKLEKQLSDLQQRSAEMTARWQAERDKLEGTRELKEKLDRARAELDQAKREGNLAKAGELSYGIIPGLEKQLAETEGNDDGPMVEEAVRPEQIAEVVERWTGIPTSKMLEGEREKLLKMEEVLGQRVIGQSEAVTAVASAVRRARAGLNDERRPLGSFLFLGPTGVGKTELTKAIAEYMFDDDSAMVRIDMSEFMEKHSVARLIGAPPGYVGYDEGGVLTEAVRRRPYQVILFDEVEKAHPDVFNVLLQVLDDGVLTDGQGRTVDFKQTLIILTSNLGAQALSTLPEGADSGDARSQVMDAVRAHFRPEFLNRLDEIIIFHRLTRENMDGIVKIQLWDLETRLAQRRITLSLDDAAMKWLADEGYDPVFGARPLKRVIQRSLQNPLAEMILSGEVLDGQQVPVTAGPEGLIVGNRVTSGGLGSKGEKPAGASLH</sequence>
<dbReference type="Proteomes" id="UP001597213">
    <property type="component" value="Unassembled WGS sequence"/>
</dbReference>
<dbReference type="InterPro" id="IPR017730">
    <property type="entry name" value="Chaperonin_ClpB"/>
</dbReference>
<evidence type="ECO:0000256" key="9">
    <source>
        <dbReference type="ARBA" id="ARBA00025613"/>
    </source>
</evidence>
<dbReference type="InterPro" id="IPR003959">
    <property type="entry name" value="ATPase_AAA_core"/>
</dbReference>
<evidence type="ECO:0000313" key="16">
    <source>
        <dbReference type="Proteomes" id="UP001597213"/>
    </source>
</evidence>
<dbReference type="PANTHER" id="PTHR11638:SF18">
    <property type="entry name" value="HEAT SHOCK PROTEIN 104"/>
    <property type="match status" value="1"/>
</dbReference>
<dbReference type="SUPFAM" id="SSF52540">
    <property type="entry name" value="P-loop containing nucleoside triphosphate hydrolases"/>
    <property type="match status" value="2"/>
</dbReference>
<dbReference type="Pfam" id="PF10431">
    <property type="entry name" value="ClpB_D2-small"/>
    <property type="match status" value="1"/>
</dbReference>
<keyword evidence="6 12" id="KW-0067">ATP-binding</keyword>
<dbReference type="PROSITE" id="PS00870">
    <property type="entry name" value="CLPAB_1"/>
    <property type="match status" value="1"/>
</dbReference>